<dbReference type="InterPro" id="IPR003156">
    <property type="entry name" value="DHHA1_dom"/>
</dbReference>
<protein>
    <submittedName>
        <fullName evidence="3">Phosphoesterase RecJ-like protein</fullName>
    </submittedName>
</protein>
<dbReference type="PANTHER" id="PTHR47618">
    <property type="entry name" value="BIFUNCTIONAL OLIGORIBONUCLEASE AND PAP PHOSPHATASE NRNA"/>
    <property type="match status" value="1"/>
</dbReference>
<comment type="caution">
    <text evidence="3">The sequence shown here is derived from an EMBL/GenBank/DDBJ whole genome shotgun (WGS) entry which is preliminary data.</text>
</comment>
<evidence type="ECO:0000313" key="4">
    <source>
        <dbReference type="Proteomes" id="UP000241639"/>
    </source>
</evidence>
<dbReference type="Pfam" id="PF01368">
    <property type="entry name" value="DHH"/>
    <property type="match status" value="1"/>
</dbReference>
<dbReference type="Proteomes" id="UP000241639">
    <property type="component" value="Unassembled WGS sequence"/>
</dbReference>
<evidence type="ECO:0000259" key="1">
    <source>
        <dbReference type="Pfam" id="PF01368"/>
    </source>
</evidence>
<evidence type="ECO:0000259" key="2">
    <source>
        <dbReference type="Pfam" id="PF02272"/>
    </source>
</evidence>
<dbReference type="RefSeq" id="WP_107725699.1">
    <property type="nucleotide sequence ID" value="NZ_PZZP01000001.1"/>
</dbReference>
<gene>
    <name evidence="3" type="ORF">C8J48_1558</name>
</gene>
<dbReference type="GO" id="GO:0003676">
    <property type="term" value="F:nucleic acid binding"/>
    <property type="evidence" value="ECO:0007669"/>
    <property type="project" value="InterPro"/>
</dbReference>
<dbReference type="AlphaFoldDB" id="A0A2T4ZAQ4"/>
<dbReference type="OrthoDB" id="9803668at2"/>
<dbReference type="EMBL" id="PZZP01000001">
    <property type="protein sequence ID" value="PTM58959.1"/>
    <property type="molecule type" value="Genomic_DNA"/>
</dbReference>
<dbReference type="InterPro" id="IPR051319">
    <property type="entry name" value="Oligoribo/pAp-PDE_c-di-AMP_PDE"/>
</dbReference>
<feature type="domain" description="DDH" evidence="1">
    <location>
        <begin position="23"/>
        <end position="162"/>
    </location>
</feature>
<reference evidence="3 4" key="1">
    <citation type="submission" date="2018-04" db="EMBL/GenBank/DDBJ databases">
        <title>Genomic Encyclopedia of Archaeal and Bacterial Type Strains, Phase II (KMG-II): from individual species to whole genera.</title>
        <authorList>
            <person name="Goeker M."/>
        </authorList>
    </citation>
    <scope>NUCLEOTIDE SEQUENCE [LARGE SCALE GENOMIC DNA]</scope>
    <source>
        <strain evidence="3 4">DSM 45169</strain>
    </source>
</reference>
<dbReference type="Pfam" id="PF02272">
    <property type="entry name" value="DHHA1"/>
    <property type="match status" value="1"/>
</dbReference>
<organism evidence="3 4">
    <name type="scientific">Desmospora activa DSM 45169</name>
    <dbReference type="NCBI Taxonomy" id="1121389"/>
    <lineage>
        <taxon>Bacteria</taxon>
        <taxon>Bacillati</taxon>
        <taxon>Bacillota</taxon>
        <taxon>Bacilli</taxon>
        <taxon>Bacillales</taxon>
        <taxon>Thermoactinomycetaceae</taxon>
        <taxon>Desmospora</taxon>
    </lineage>
</organism>
<name>A0A2T4ZAQ4_9BACL</name>
<dbReference type="SUPFAM" id="SSF64182">
    <property type="entry name" value="DHH phosphoesterases"/>
    <property type="match status" value="1"/>
</dbReference>
<dbReference type="InterPro" id="IPR001667">
    <property type="entry name" value="DDH_dom"/>
</dbReference>
<evidence type="ECO:0000313" key="3">
    <source>
        <dbReference type="EMBL" id="PTM58959.1"/>
    </source>
</evidence>
<dbReference type="Gene3D" id="3.10.310.30">
    <property type="match status" value="1"/>
</dbReference>
<sequence length="330" mass="35978">MAGDHSDVWLQTSSFLREKERYLVVSHLHPDGDAIGSTLAVKAMLEHLGKEVVLTNESPIPPKFQFLPGCDRILPPTELDGCSFDGVVAVDVADRERMGVVWEYIPADIPLLNIDHHPTNDRFGTVNLVVEDAAATAQILYTVAKVMDIPFSSSLALALYTGLLTDTGGFRYSNTTPEVMEMAASLLRHGVNAGEVADRVIETMSRGQLALLQRGLSNLRFTADGRVGWIWLTRLDFQESGAEEDDLDGIVNYARNVIGVDVGLLFRETEGDKVKVSLRSREIVDVAELAHSFGGGGHARAAGCTLTGSREEVEPMMLERVNACLEGGRE</sequence>
<dbReference type="Gene3D" id="3.90.1640.10">
    <property type="entry name" value="inorganic pyrophosphatase (n-terminal core)"/>
    <property type="match status" value="1"/>
</dbReference>
<dbReference type="InterPro" id="IPR038763">
    <property type="entry name" value="DHH_sf"/>
</dbReference>
<keyword evidence="4" id="KW-1185">Reference proteome</keyword>
<feature type="domain" description="DHHA1" evidence="2">
    <location>
        <begin position="239"/>
        <end position="326"/>
    </location>
</feature>
<proteinExistence type="predicted"/>
<dbReference type="PANTHER" id="PTHR47618:SF1">
    <property type="entry name" value="BIFUNCTIONAL OLIGORIBONUCLEASE AND PAP PHOSPHATASE NRNA"/>
    <property type="match status" value="1"/>
</dbReference>
<accession>A0A2T4ZAQ4</accession>